<organism evidence="1 2">
    <name type="scientific">Asanoa ishikariensis</name>
    <dbReference type="NCBI Taxonomy" id="137265"/>
    <lineage>
        <taxon>Bacteria</taxon>
        <taxon>Bacillati</taxon>
        <taxon>Actinomycetota</taxon>
        <taxon>Actinomycetes</taxon>
        <taxon>Micromonosporales</taxon>
        <taxon>Micromonosporaceae</taxon>
        <taxon>Asanoa</taxon>
    </lineage>
</organism>
<accession>A0A1H3UQ85</accession>
<gene>
    <name evidence="1" type="ORF">SAMN05421684_7800</name>
</gene>
<reference evidence="2" key="1">
    <citation type="submission" date="2016-10" db="EMBL/GenBank/DDBJ databases">
        <authorList>
            <person name="Varghese N."/>
            <person name="Submissions S."/>
        </authorList>
    </citation>
    <scope>NUCLEOTIDE SEQUENCE [LARGE SCALE GENOMIC DNA]</scope>
    <source>
        <strain evidence="2">DSM 44718</strain>
    </source>
</reference>
<sequence>MTGCCSSGCFPRPPFSWSDVATLHYECKIVTVPVAGGPLVTTEERFGFDLVDGPQWSMVLHGGGVSTELLRMGRPQEVSEAILAGVGDSQIGPANQAIDAGETVAFGPLSVTADGLVTPGGLVAWPDLVWVRLDDWSTTLFYNPNTQRVKRFVRIFFEIRAVADSAGRPPRPSRFDLPHVPDIDVVRRVAVPEGERLENAEITGGDWQIPNLPTLLRLLRAREKLA</sequence>
<protein>
    <submittedName>
        <fullName evidence="1">Uncharacterized protein</fullName>
    </submittedName>
</protein>
<keyword evidence="2" id="KW-1185">Reference proteome</keyword>
<evidence type="ECO:0000313" key="1">
    <source>
        <dbReference type="EMBL" id="SDZ64630.1"/>
    </source>
</evidence>
<dbReference type="EMBL" id="FNQB01000005">
    <property type="protein sequence ID" value="SDZ64630.1"/>
    <property type="molecule type" value="Genomic_DNA"/>
</dbReference>
<proteinExistence type="predicted"/>
<evidence type="ECO:0000313" key="2">
    <source>
        <dbReference type="Proteomes" id="UP000199632"/>
    </source>
</evidence>
<dbReference type="AlphaFoldDB" id="A0A1H3UQ85"/>
<dbReference type="STRING" id="137265.SAMN05421684_7800"/>
<name>A0A1H3UQ85_9ACTN</name>
<dbReference type="Proteomes" id="UP000199632">
    <property type="component" value="Unassembled WGS sequence"/>
</dbReference>